<dbReference type="PANTHER" id="PTHR42038">
    <property type="match status" value="1"/>
</dbReference>
<keyword evidence="4" id="KW-0812">Transmembrane</keyword>
<dbReference type="Proteomes" id="UP000838763">
    <property type="component" value="Unassembled WGS sequence"/>
</dbReference>
<evidence type="ECO:0000313" key="8">
    <source>
        <dbReference type="Proteomes" id="UP000838763"/>
    </source>
</evidence>
<comment type="pathway">
    <text evidence="2">Secondary metabolite biosynthesis.</text>
</comment>
<comment type="subcellular location">
    <subcellularLocation>
        <location evidence="1">Membrane</location>
        <topology evidence="1">Multi-pass membrane protein</topology>
    </subcellularLocation>
</comment>
<name>A0A9P1MGA5_9PEZI</name>
<evidence type="ECO:0000256" key="3">
    <source>
        <dbReference type="ARBA" id="ARBA00006757"/>
    </source>
</evidence>
<evidence type="ECO:0000256" key="6">
    <source>
        <dbReference type="ARBA" id="ARBA00023136"/>
    </source>
</evidence>
<evidence type="ECO:0000256" key="2">
    <source>
        <dbReference type="ARBA" id="ARBA00005179"/>
    </source>
</evidence>
<protein>
    <submittedName>
        <fullName evidence="7">Uncharacterized protein</fullName>
    </submittedName>
</protein>
<comment type="caution">
    <text evidence="7">The sequence shown here is derived from an EMBL/GenBank/DDBJ whole genome shotgun (WGS) entry which is preliminary data.</text>
</comment>
<accession>A0A9P1MGA5</accession>
<evidence type="ECO:0000256" key="1">
    <source>
        <dbReference type="ARBA" id="ARBA00004141"/>
    </source>
</evidence>
<keyword evidence="6" id="KW-0472">Membrane</keyword>
<organism evidence="7 8">
    <name type="scientific">Parascedosporium putredinis</name>
    <dbReference type="NCBI Taxonomy" id="1442378"/>
    <lineage>
        <taxon>Eukaryota</taxon>
        <taxon>Fungi</taxon>
        <taxon>Dikarya</taxon>
        <taxon>Ascomycota</taxon>
        <taxon>Pezizomycotina</taxon>
        <taxon>Sordariomycetes</taxon>
        <taxon>Hypocreomycetidae</taxon>
        <taxon>Microascales</taxon>
        <taxon>Microascaceae</taxon>
        <taxon>Parascedosporium</taxon>
    </lineage>
</organism>
<dbReference type="OrthoDB" id="5294024at2759"/>
<proteinExistence type="inferred from homology"/>
<gene>
    <name evidence="7" type="ORF">PPNO1_LOCUS9211</name>
</gene>
<comment type="similarity">
    <text evidence="3">Belongs to the paxB family.</text>
</comment>
<dbReference type="EMBL" id="CALLCH030000020">
    <property type="protein sequence ID" value="CAI4219658.1"/>
    <property type="molecule type" value="Genomic_DNA"/>
</dbReference>
<keyword evidence="5" id="KW-1133">Transmembrane helix</keyword>
<sequence length="361" mass="39721">MWKECPNVPSTAPQGFVVSPSEGSLPGRRFFIRLPIHIEVEVGTEARHVPYDNDCLKPYLFPKKPTKPKYPASAPFITARRSPLAALAMGQTDIPLPTAPVADPRHHRPPRRRHRPMARHLRAHGAPLLATKSSPIPLLALSINLAWEIVFTVFVTEHAIERFGFALWLAFDAGIIYVTLAAAPYEWGPAPRRGEESGPHPRGLGGRRLPGAMGLCGLVWYGVEGIDTTELAYWTAGFAQVVGSALSVWDLFVRGHSGGTSYGIWLARTIGTQCGLTLNSGLLWWYWPEAHAYYLTAPSLSCSASPLRVPSILKAPRIEPKDSNHLRAMYYALNNTQICVIVPGALRDSELKGVTLSPRLF</sequence>
<reference evidence="7" key="1">
    <citation type="submission" date="2022-11" db="EMBL/GenBank/DDBJ databases">
        <authorList>
            <person name="Scott C."/>
            <person name="Bruce N."/>
        </authorList>
    </citation>
    <scope>NUCLEOTIDE SEQUENCE</scope>
</reference>
<dbReference type="InterPro" id="IPR039020">
    <property type="entry name" value="PaxB-like"/>
</dbReference>
<dbReference type="PANTHER" id="PTHR42038:SF2">
    <property type="entry name" value="TERPENE CYCLASE AUSL"/>
    <property type="match status" value="1"/>
</dbReference>
<keyword evidence="8" id="KW-1185">Reference proteome</keyword>
<dbReference type="Pfam" id="PF25129">
    <property type="entry name" value="Pyr4-TMTC"/>
    <property type="match status" value="1"/>
</dbReference>
<dbReference type="GO" id="GO:0016829">
    <property type="term" value="F:lyase activity"/>
    <property type="evidence" value="ECO:0007669"/>
    <property type="project" value="InterPro"/>
</dbReference>
<evidence type="ECO:0000313" key="7">
    <source>
        <dbReference type="EMBL" id="CAI4219658.1"/>
    </source>
</evidence>
<evidence type="ECO:0000256" key="4">
    <source>
        <dbReference type="ARBA" id="ARBA00022692"/>
    </source>
</evidence>
<dbReference type="GO" id="GO:0016020">
    <property type="term" value="C:membrane"/>
    <property type="evidence" value="ECO:0007669"/>
    <property type="project" value="UniProtKB-SubCell"/>
</dbReference>
<dbReference type="AlphaFoldDB" id="A0A9P1MGA5"/>
<evidence type="ECO:0000256" key="5">
    <source>
        <dbReference type="ARBA" id="ARBA00022989"/>
    </source>
</evidence>